<evidence type="ECO:0000313" key="1">
    <source>
        <dbReference type="EMBL" id="TFD59125.1"/>
    </source>
</evidence>
<protein>
    <submittedName>
        <fullName evidence="1">Acetamidase</fullName>
    </submittedName>
</protein>
<dbReference type="SUPFAM" id="SSF141130">
    <property type="entry name" value="Acetamidase/Formamidase-like"/>
    <property type="match status" value="1"/>
</dbReference>
<dbReference type="RefSeq" id="WP_134515674.1">
    <property type="nucleotide sequence ID" value="NZ_SOHJ01000011.1"/>
</dbReference>
<dbReference type="OrthoDB" id="9785236at2"/>
<keyword evidence="2" id="KW-1185">Reference proteome</keyword>
<dbReference type="AlphaFoldDB" id="A0A4R9AEY0"/>
<organism evidence="1 2">
    <name type="scientific">Cryobacterium suzukii</name>
    <dbReference type="NCBI Taxonomy" id="1259198"/>
    <lineage>
        <taxon>Bacteria</taxon>
        <taxon>Bacillati</taxon>
        <taxon>Actinomycetota</taxon>
        <taxon>Actinomycetes</taxon>
        <taxon>Micrococcales</taxon>
        <taxon>Microbacteriaceae</taxon>
        <taxon>Cryobacterium</taxon>
    </lineage>
</organism>
<dbReference type="Gene3D" id="2.60.120.580">
    <property type="entry name" value="Acetamidase/Formamidase-like domains"/>
    <property type="match status" value="2"/>
</dbReference>
<comment type="caution">
    <text evidence="1">The sequence shown here is derived from an EMBL/GenBank/DDBJ whole genome shotgun (WGS) entry which is preliminary data.</text>
</comment>
<proteinExistence type="predicted"/>
<gene>
    <name evidence="1" type="ORF">E3T39_12300</name>
</gene>
<dbReference type="PANTHER" id="PTHR31891:SF1">
    <property type="entry name" value="FORMAMIDASE C869.04-RELATED"/>
    <property type="match status" value="1"/>
</dbReference>
<reference evidence="1 2" key="1">
    <citation type="submission" date="2019-03" db="EMBL/GenBank/DDBJ databases">
        <title>Genomics of glacier-inhabiting Cryobacterium strains.</title>
        <authorList>
            <person name="Liu Q."/>
            <person name="Xin Y.-H."/>
        </authorList>
    </citation>
    <scope>NUCLEOTIDE SEQUENCE [LARGE SCALE GENOMIC DNA]</scope>
    <source>
        <strain evidence="1 2">Sr39</strain>
    </source>
</reference>
<accession>A0A4R9AEY0</accession>
<dbReference type="PANTHER" id="PTHR31891">
    <property type="entry name" value="FORMAMIDASE C869.04-RELATED"/>
    <property type="match status" value="1"/>
</dbReference>
<dbReference type="Pfam" id="PF03069">
    <property type="entry name" value="FmdA_AmdA"/>
    <property type="match status" value="2"/>
</dbReference>
<dbReference type="Proteomes" id="UP000298170">
    <property type="component" value="Unassembled WGS sequence"/>
</dbReference>
<sequence length="336" mass="35836">MAVHQLTPLPEQYSYVFGERAPLLSVRPGDIIEVSTEDCFGGRVTNPQDVPSQIVPFNELNPVSGPIEVVGAEPGDLLAVHFVSIVPARQYAISSTFPLFGALSATHETAMLHEPLEERVWFYDIDLDAWTATFRAKNSDYALALPLDPMHGTVGVAPAGGEVRLVVTPSTHGGNMDTPEARAGTTLYLPVNVAGAMLSLGDGHARQGEGEVCGTGLESAMNSVIALDLIKGGASAWPRLENDEFIMSTGSARPLEDAFRISQKDLVSWASDLTGLDTLDAYQLVSQMGLAPAANVCDPNYTMVAKLPKWTLKDAQAYGGVHSRLRAAAAEYTAAQ</sequence>
<dbReference type="EMBL" id="SOHJ01000011">
    <property type="protein sequence ID" value="TFD59125.1"/>
    <property type="molecule type" value="Genomic_DNA"/>
</dbReference>
<dbReference type="InterPro" id="IPR004304">
    <property type="entry name" value="FmdA_AmdA"/>
</dbReference>
<dbReference type="GO" id="GO:0016811">
    <property type="term" value="F:hydrolase activity, acting on carbon-nitrogen (but not peptide) bonds, in linear amides"/>
    <property type="evidence" value="ECO:0007669"/>
    <property type="project" value="InterPro"/>
</dbReference>
<dbReference type="Gene3D" id="3.10.28.20">
    <property type="entry name" value="Acetamidase/Formamidase-like domains"/>
    <property type="match status" value="1"/>
</dbReference>
<evidence type="ECO:0000313" key="2">
    <source>
        <dbReference type="Proteomes" id="UP000298170"/>
    </source>
</evidence>
<name>A0A4R9AEY0_9MICO</name>